<dbReference type="EMBL" id="BRXW01000420">
    <property type="protein sequence ID" value="GMH52750.1"/>
    <property type="molecule type" value="Genomic_DNA"/>
</dbReference>
<comment type="subcellular location">
    <subcellularLocation>
        <location evidence="1">Mitochondrion inner membrane</location>
        <topology evidence="1">Multi-pass membrane protein</topology>
    </subcellularLocation>
</comment>
<dbReference type="OrthoDB" id="427452at2759"/>
<evidence type="ECO:0000313" key="13">
    <source>
        <dbReference type="EMBL" id="GMH52750.1"/>
    </source>
</evidence>
<feature type="repeat" description="Solcar" evidence="10">
    <location>
        <begin position="28"/>
        <end position="114"/>
    </location>
</feature>
<dbReference type="Proteomes" id="UP001165122">
    <property type="component" value="Unassembled WGS sequence"/>
</dbReference>
<protein>
    <submittedName>
        <fullName evidence="13">Uncharacterized protein</fullName>
    </submittedName>
</protein>
<keyword evidence="3 11" id="KW-0813">Transport</keyword>
<reference evidence="14" key="1">
    <citation type="journal article" date="2023" name="Commun. Biol.">
        <title>Genome analysis of Parmales, the sister group of diatoms, reveals the evolutionary specialization of diatoms from phago-mixotrophs to photoautotrophs.</title>
        <authorList>
            <person name="Ban H."/>
            <person name="Sato S."/>
            <person name="Yoshikawa S."/>
            <person name="Yamada K."/>
            <person name="Nakamura Y."/>
            <person name="Ichinomiya M."/>
            <person name="Sato N."/>
            <person name="Blanc-Mathieu R."/>
            <person name="Endo H."/>
            <person name="Kuwata A."/>
            <person name="Ogata H."/>
        </authorList>
    </citation>
    <scope>NUCLEOTIDE SEQUENCE [LARGE SCALE GENOMIC DNA]</scope>
    <source>
        <strain evidence="14">NIES 3700</strain>
    </source>
</reference>
<evidence type="ECO:0000256" key="3">
    <source>
        <dbReference type="ARBA" id="ARBA00022448"/>
    </source>
</evidence>
<dbReference type="GO" id="GO:0005315">
    <property type="term" value="F:phosphate transmembrane transporter activity"/>
    <property type="evidence" value="ECO:0007669"/>
    <property type="project" value="InterPro"/>
</dbReference>
<comment type="similarity">
    <text evidence="2 11">Belongs to the mitochondrial carrier (TC 2.A.29) family.</text>
</comment>
<evidence type="ECO:0000256" key="2">
    <source>
        <dbReference type="ARBA" id="ARBA00006375"/>
    </source>
</evidence>
<comment type="caution">
    <text evidence="13">The sequence shown here is derived from an EMBL/GenBank/DDBJ whole genome shotgun (WGS) entry which is preliminary data.</text>
</comment>
<gene>
    <name evidence="13" type="ORF">TrLO_g8690</name>
</gene>
<dbReference type="GO" id="GO:0005743">
    <property type="term" value="C:mitochondrial inner membrane"/>
    <property type="evidence" value="ECO:0007669"/>
    <property type="project" value="UniProtKB-SubCell"/>
</dbReference>
<organism evidence="13 14">
    <name type="scientific">Triparma laevis f. longispina</name>
    <dbReference type="NCBI Taxonomy" id="1714387"/>
    <lineage>
        <taxon>Eukaryota</taxon>
        <taxon>Sar</taxon>
        <taxon>Stramenopiles</taxon>
        <taxon>Ochrophyta</taxon>
        <taxon>Bolidophyceae</taxon>
        <taxon>Parmales</taxon>
        <taxon>Triparmaceae</taxon>
        <taxon>Triparma</taxon>
    </lineage>
</organism>
<dbReference type="PROSITE" id="PS50920">
    <property type="entry name" value="SOLCAR"/>
    <property type="match status" value="2"/>
</dbReference>
<feature type="chain" id="PRO_5040922839" evidence="12">
    <location>
        <begin position="25"/>
        <end position="280"/>
    </location>
</feature>
<accession>A0A9W6ZMP6</accession>
<proteinExistence type="inferred from homology"/>
<keyword evidence="7" id="KW-1133">Transmembrane helix</keyword>
<evidence type="ECO:0000256" key="10">
    <source>
        <dbReference type="PROSITE-ProRule" id="PRU00282"/>
    </source>
</evidence>
<dbReference type="GO" id="GO:1990547">
    <property type="term" value="P:mitochondrial phosphate ion transmembrane transport"/>
    <property type="evidence" value="ECO:0007669"/>
    <property type="project" value="InterPro"/>
</dbReference>
<evidence type="ECO:0000256" key="12">
    <source>
        <dbReference type="SAM" id="SignalP"/>
    </source>
</evidence>
<evidence type="ECO:0000256" key="5">
    <source>
        <dbReference type="ARBA" id="ARBA00022737"/>
    </source>
</evidence>
<evidence type="ECO:0000256" key="4">
    <source>
        <dbReference type="ARBA" id="ARBA00022692"/>
    </source>
</evidence>
<dbReference type="SUPFAM" id="SSF103506">
    <property type="entry name" value="Mitochondrial carrier"/>
    <property type="match status" value="1"/>
</dbReference>
<dbReference type="PANTHER" id="PTHR45671">
    <property type="entry name" value="SOLUTE CARRIER FAMILY 25 (MITOCHONDRIAL CARRIER PHOSPHATE CARRIER), MEMBER 3, LIKE-RELATED-RELATED"/>
    <property type="match status" value="1"/>
</dbReference>
<evidence type="ECO:0000256" key="7">
    <source>
        <dbReference type="ARBA" id="ARBA00022989"/>
    </source>
</evidence>
<keyword evidence="4 10" id="KW-0812">Transmembrane</keyword>
<dbReference type="AlphaFoldDB" id="A0A9W6ZMP6"/>
<keyword evidence="12" id="KW-0732">Signal</keyword>
<dbReference type="PANTHER" id="PTHR45671:SF12">
    <property type="entry name" value="MITOCHONDRIAL PHOSPHATE CARRIER PROTEIN"/>
    <property type="match status" value="1"/>
</dbReference>
<feature type="signal peptide" evidence="12">
    <location>
        <begin position="1"/>
        <end position="24"/>
    </location>
</feature>
<dbReference type="InterPro" id="IPR018108">
    <property type="entry name" value="MCP_transmembrane"/>
</dbReference>
<keyword evidence="8" id="KW-0496">Mitochondrion</keyword>
<name>A0A9W6ZMP6_9STRA</name>
<evidence type="ECO:0000256" key="6">
    <source>
        <dbReference type="ARBA" id="ARBA00022792"/>
    </source>
</evidence>
<dbReference type="Pfam" id="PF00153">
    <property type="entry name" value="Mito_carr"/>
    <property type="match status" value="1"/>
</dbReference>
<keyword evidence="9 10" id="KW-0472">Membrane</keyword>
<keyword evidence="14" id="KW-1185">Reference proteome</keyword>
<evidence type="ECO:0000313" key="14">
    <source>
        <dbReference type="Proteomes" id="UP001165122"/>
    </source>
</evidence>
<dbReference type="InterPro" id="IPR023395">
    <property type="entry name" value="MCP_dom_sf"/>
</dbReference>
<dbReference type="InterPro" id="IPR044677">
    <property type="entry name" value="SLC25A3/Pic2/Mir1-like"/>
</dbReference>
<keyword evidence="5" id="KW-0677">Repeat</keyword>
<evidence type="ECO:0000256" key="9">
    <source>
        <dbReference type="ARBA" id="ARBA00023136"/>
    </source>
</evidence>
<keyword evidence="6" id="KW-0999">Mitochondrion inner membrane</keyword>
<feature type="repeat" description="Solcar" evidence="10">
    <location>
        <begin position="194"/>
        <end position="272"/>
    </location>
</feature>
<dbReference type="Gene3D" id="1.50.40.10">
    <property type="entry name" value="Mitochondrial carrier domain"/>
    <property type="match status" value="1"/>
</dbReference>
<sequence length="280" mass="30055">MKATLRSFLLLVFFPIAFPSIASSLLIDPQPLVFLSGGISASLSHSLTVPIDVVKTRQQQDPRFKGQEDLIENTKTIVEEDGILKLFSGSLPTLTGYFLQGSLKYGFYDAFKPLTSHLTEENVVNLLIAAGLAELIGTTVLTPLEASRIKQVASSDLSFVEALSQPSFESLQPCLLKMLPYTMVQLSTYEVMRSSQVPQVPAALISAVLSSLASQPGDALLSYSTRDEGFSVFEGVKDLGLDGLFGGTKARLLQMVVIVSVQLLVNDSIRAALGLGVVGV</sequence>
<evidence type="ECO:0000256" key="1">
    <source>
        <dbReference type="ARBA" id="ARBA00004448"/>
    </source>
</evidence>
<evidence type="ECO:0000256" key="8">
    <source>
        <dbReference type="ARBA" id="ARBA00023128"/>
    </source>
</evidence>
<evidence type="ECO:0000256" key="11">
    <source>
        <dbReference type="RuleBase" id="RU000488"/>
    </source>
</evidence>